<evidence type="ECO:0008006" key="4">
    <source>
        <dbReference type="Google" id="ProtNLM"/>
    </source>
</evidence>
<evidence type="ECO:0000313" key="2">
    <source>
        <dbReference type="EMBL" id="SQC06432.1"/>
    </source>
</evidence>
<feature type="transmembrane region" description="Helical" evidence="1">
    <location>
        <begin position="9"/>
        <end position="34"/>
    </location>
</feature>
<keyword evidence="1" id="KW-0472">Membrane</keyword>
<feature type="transmembrane region" description="Helical" evidence="1">
    <location>
        <begin position="46"/>
        <end position="73"/>
    </location>
</feature>
<sequence>MNHKKRSKILLVSGIIGTIYSLLLIRFFLAYFSAGIISDIDIEKAVSALAVIIVIPHMVLFVLATIFNWFSYIKNKRGFALSAGILYLISLIVFPMDLIFVVPSTILSFIGYFRLKKINNSKQENNCM</sequence>
<gene>
    <name evidence="2" type="ORF">NCTC8081_00542</name>
</gene>
<feature type="transmembrane region" description="Helical" evidence="1">
    <location>
        <begin position="85"/>
        <end position="113"/>
    </location>
</feature>
<organism evidence="2 3">
    <name type="scientific">Clostridium perfringens</name>
    <dbReference type="NCBI Taxonomy" id="1502"/>
    <lineage>
        <taxon>Bacteria</taxon>
        <taxon>Bacillati</taxon>
        <taxon>Bacillota</taxon>
        <taxon>Clostridia</taxon>
        <taxon>Eubacteriales</taxon>
        <taxon>Clostridiaceae</taxon>
        <taxon>Clostridium</taxon>
    </lineage>
</organism>
<proteinExistence type="predicted"/>
<evidence type="ECO:0000256" key="1">
    <source>
        <dbReference type="SAM" id="Phobius"/>
    </source>
</evidence>
<name>A0A2X3BR28_CLOPF</name>
<protein>
    <recommendedName>
        <fullName evidence="4">DUF4064 domain-containing protein</fullName>
    </recommendedName>
</protein>
<evidence type="ECO:0000313" key="3">
    <source>
        <dbReference type="Proteomes" id="UP000250234"/>
    </source>
</evidence>
<dbReference type="RefSeq" id="WP_111945300.1">
    <property type="nucleotide sequence ID" value="NZ_CATNYA010000040.1"/>
</dbReference>
<keyword evidence="1" id="KW-1133">Transmembrane helix</keyword>
<keyword evidence="1" id="KW-0812">Transmembrane</keyword>
<dbReference type="EMBL" id="UAWO01000002">
    <property type="protein sequence ID" value="SQC06432.1"/>
    <property type="molecule type" value="Genomic_DNA"/>
</dbReference>
<reference evidence="2 3" key="1">
    <citation type="submission" date="2018-06" db="EMBL/GenBank/DDBJ databases">
        <authorList>
            <consortium name="Pathogen Informatics"/>
            <person name="Doyle S."/>
        </authorList>
    </citation>
    <scope>NUCLEOTIDE SEQUENCE [LARGE SCALE GENOMIC DNA]</scope>
    <source>
        <strain evidence="2 3">NCTC8081</strain>
    </source>
</reference>
<accession>A0A2X3BR28</accession>
<dbReference type="Proteomes" id="UP000250234">
    <property type="component" value="Unassembled WGS sequence"/>
</dbReference>
<dbReference type="AlphaFoldDB" id="A0A2X3BR28"/>